<name>A0ABR2ZE65_9AGAR</name>
<dbReference type="Gene3D" id="3.30.420.10">
    <property type="entry name" value="Ribonuclease H-like superfamily/Ribonuclease H"/>
    <property type="match status" value="1"/>
</dbReference>
<proteinExistence type="inferred from homology"/>
<evidence type="ECO:0000313" key="10">
    <source>
        <dbReference type="EMBL" id="KAL0059957.1"/>
    </source>
</evidence>
<feature type="domain" description="RNase H type-1" evidence="9">
    <location>
        <begin position="83"/>
        <end position="225"/>
    </location>
</feature>
<dbReference type="InterPro" id="IPR012337">
    <property type="entry name" value="RNaseH-like_sf"/>
</dbReference>
<reference evidence="10 11" key="1">
    <citation type="submission" date="2024-05" db="EMBL/GenBank/DDBJ databases">
        <title>A draft genome resource for the thread blight pathogen Marasmius tenuissimus strain MS-2.</title>
        <authorList>
            <person name="Yulfo-Soto G.E."/>
            <person name="Baruah I.K."/>
            <person name="Amoako-Attah I."/>
            <person name="Bukari Y."/>
            <person name="Meinhardt L.W."/>
            <person name="Bailey B.A."/>
            <person name="Cohen S.P."/>
        </authorList>
    </citation>
    <scope>NUCLEOTIDE SEQUENCE [LARGE SCALE GENOMIC DNA]</scope>
    <source>
        <strain evidence="10 11">MS-2</strain>
    </source>
</reference>
<dbReference type="InterPro" id="IPR050092">
    <property type="entry name" value="RNase_H"/>
</dbReference>
<evidence type="ECO:0000256" key="2">
    <source>
        <dbReference type="ARBA" id="ARBA00005300"/>
    </source>
</evidence>
<dbReference type="PANTHER" id="PTHR10642">
    <property type="entry name" value="RIBONUCLEASE H1"/>
    <property type="match status" value="1"/>
</dbReference>
<dbReference type="Pfam" id="PF00075">
    <property type="entry name" value="RNase_H"/>
    <property type="match status" value="1"/>
</dbReference>
<evidence type="ECO:0000256" key="5">
    <source>
        <dbReference type="ARBA" id="ARBA00022723"/>
    </source>
</evidence>
<keyword evidence="6" id="KW-0255">Endonuclease</keyword>
<evidence type="ECO:0000256" key="3">
    <source>
        <dbReference type="ARBA" id="ARBA00012180"/>
    </source>
</evidence>
<dbReference type="PROSITE" id="PS50879">
    <property type="entry name" value="RNASE_H_1"/>
    <property type="match status" value="1"/>
</dbReference>
<feature type="region of interest" description="Disordered" evidence="8">
    <location>
        <begin position="214"/>
        <end position="239"/>
    </location>
</feature>
<evidence type="ECO:0000259" key="9">
    <source>
        <dbReference type="PROSITE" id="PS50879"/>
    </source>
</evidence>
<dbReference type="SUPFAM" id="SSF53098">
    <property type="entry name" value="Ribonuclease H-like"/>
    <property type="match status" value="1"/>
</dbReference>
<comment type="similarity">
    <text evidence="2">Belongs to the RNase H family.</text>
</comment>
<dbReference type="Proteomes" id="UP001437256">
    <property type="component" value="Unassembled WGS sequence"/>
</dbReference>
<gene>
    <name evidence="10" type="ORF">AAF712_013253</name>
</gene>
<keyword evidence="11" id="KW-1185">Reference proteome</keyword>
<dbReference type="InterPro" id="IPR036397">
    <property type="entry name" value="RNaseH_sf"/>
</dbReference>
<evidence type="ECO:0000256" key="8">
    <source>
        <dbReference type="SAM" id="MobiDB-lite"/>
    </source>
</evidence>
<comment type="caution">
    <text evidence="10">The sequence shown here is derived from an EMBL/GenBank/DDBJ whole genome shotgun (WGS) entry which is preliminary data.</text>
</comment>
<dbReference type="CDD" id="cd09280">
    <property type="entry name" value="RNase_HI_eukaryote_like"/>
    <property type="match status" value="1"/>
</dbReference>
<dbReference type="PANTHER" id="PTHR10642:SF26">
    <property type="entry name" value="RIBONUCLEASE H1"/>
    <property type="match status" value="1"/>
</dbReference>
<accession>A0ABR2ZE65</accession>
<dbReference type="EMBL" id="JBBXMP010000199">
    <property type="protein sequence ID" value="KAL0059957.1"/>
    <property type="molecule type" value="Genomic_DNA"/>
</dbReference>
<evidence type="ECO:0000256" key="1">
    <source>
        <dbReference type="ARBA" id="ARBA00000077"/>
    </source>
</evidence>
<keyword evidence="7" id="KW-0378">Hydrolase</keyword>
<keyword evidence="5" id="KW-0479">Metal-binding</keyword>
<evidence type="ECO:0000256" key="6">
    <source>
        <dbReference type="ARBA" id="ARBA00022759"/>
    </source>
</evidence>
<feature type="compositionally biased region" description="Basic and acidic residues" evidence="8">
    <location>
        <begin position="214"/>
        <end position="227"/>
    </location>
</feature>
<organism evidence="10 11">
    <name type="scientific">Marasmius tenuissimus</name>
    <dbReference type="NCBI Taxonomy" id="585030"/>
    <lineage>
        <taxon>Eukaryota</taxon>
        <taxon>Fungi</taxon>
        <taxon>Dikarya</taxon>
        <taxon>Basidiomycota</taxon>
        <taxon>Agaricomycotina</taxon>
        <taxon>Agaricomycetes</taxon>
        <taxon>Agaricomycetidae</taxon>
        <taxon>Agaricales</taxon>
        <taxon>Marasmiineae</taxon>
        <taxon>Marasmiaceae</taxon>
        <taxon>Marasmius</taxon>
    </lineage>
</organism>
<evidence type="ECO:0000256" key="7">
    <source>
        <dbReference type="ARBA" id="ARBA00022801"/>
    </source>
</evidence>
<sequence length="505" mass="57961">MRRCYERAKDMINSLPDKWNPTTPKPEDFEKEDTRWQIVSEEDAEPFDPRITTKGSLADAFRIFTGGECCNDIPDTRLYPDNDTPTLHVYTDGSCTHNGLPKAKAGSGIFVGDNDPRNRAIKIPQELGPSNQVGEIIAVKEVARELGPDDIVVYSDSKFVVDGLSKHIKKWEDRGYIGTANTPHIQSTIAALRRRKAKTAFKWFKGHAGIEGNERADKLADEGRQKSNPDPIDMSIPPEFRVPGAKLKEITQSLAYKGIRLKKQTSKREQEARDRKKTRKHMRKAQKAAKKNTGKETSQKQIWKSTRHKDISRNIRQFLFMLMHGGYKVGKFWKNVPNYDHRTVCTHCGRPESIRHILLECEVPGRKTVWTLAEEIWKKKGLPWPTLGLGTILSCGFTTFGTEERPDVGASRFYRILMSESAYLIWKMRNQRVINGEQPLSLTQIKNKWVYTLKLRYKTDLLLTNTRKYEKQALPKSLVRSTWHKIMEERDDLPQAELMVGRLGV</sequence>
<keyword evidence="4" id="KW-0540">Nuclease</keyword>
<evidence type="ECO:0000313" key="11">
    <source>
        <dbReference type="Proteomes" id="UP001437256"/>
    </source>
</evidence>
<evidence type="ECO:0000256" key="4">
    <source>
        <dbReference type="ARBA" id="ARBA00022722"/>
    </source>
</evidence>
<feature type="region of interest" description="Disordered" evidence="8">
    <location>
        <begin position="262"/>
        <end position="305"/>
    </location>
</feature>
<dbReference type="InterPro" id="IPR002156">
    <property type="entry name" value="RNaseH_domain"/>
</dbReference>
<comment type="catalytic activity">
    <reaction evidence="1">
        <text>Endonucleolytic cleavage to 5'-phosphomonoester.</text>
        <dbReference type="EC" id="3.1.26.4"/>
    </reaction>
</comment>
<feature type="compositionally biased region" description="Basic residues" evidence="8">
    <location>
        <begin position="275"/>
        <end position="292"/>
    </location>
</feature>
<protein>
    <recommendedName>
        <fullName evidence="3">ribonuclease H</fullName>
        <ecNumber evidence="3">3.1.26.4</ecNumber>
    </recommendedName>
</protein>
<dbReference type="EC" id="3.1.26.4" evidence="3"/>